<dbReference type="CDD" id="cd01433">
    <property type="entry name" value="Ribosomal_L16_L10e"/>
    <property type="match status" value="1"/>
</dbReference>
<dbReference type="AlphaFoldDB" id="A0AA36DAE5"/>
<feature type="non-terminal residue" evidence="4">
    <location>
        <position position="1"/>
    </location>
</feature>
<evidence type="ECO:0000256" key="2">
    <source>
        <dbReference type="ARBA" id="ARBA00022980"/>
    </source>
</evidence>
<dbReference type="InterPro" id="IPR001197">
    <property type="entry name" value="Ribosomal_uL16_euk_arch"/>
</dbReference>
<proteinExistence type="inferred from homology"/>
<dbReference type="GO" id="GO:1990904">
    <property type="term" value="C:ribonucleoprotein complex"/>
    <property type="evidence" value="ECO:0007669"/>
    <property type="project" value="UniProtKB-KW"/>
</dbReference>
<dbReference type="Proteomes" id="UP001177023">
    <property type="component" value="Unassembled WGS sequence"/>
</dbReference>
<dbReference type="InterPro" id="IPR016180">
    <property type="entry name" value="Ribosomal_uL16_dom"/>
</dbReference>
<accession>A0AA36DAE5</accession>
<evidence type="ECO:0000256" key="3">
    <source>
        <dbReference type="ARBA" id="ARBA00023274"/>
    </source>
</evidence>
<dbReference type="GO" id="GO:0005840">
    <property type="term" value="C:ribosome"/>
    <property type="evidence" value="ECO:0007669"/>
    <property type="project" value="UniProtKB-KW"/>
</dbReference>
<gene>
    <name evidence="4" type="ORF">MSPICULIGERA_LOCUS20775</name>
</gene>
<dbReference type="InterPro" id="IPR036920">
    <property type="entry name" value="Ribosomal_uL16_sf"/>
</dbReference>
<keyword evidence="2" id="KW-0689">Ribosomal protein</keyword>
<dbReference type="PANTHER" id="PTHR11726">
    <property type="entry name" value="60S RIBOSOMAL PROTEIN L10"/>
    <property type="match status" value="1"/>
</dbReference>
<organism evidence="4 5">
    <name type="scientific">Mesorhabditis spiculigera</name>
    <dbReference type="NCBI Taxonomy" id="96644"/>
    <lineage>
        <taxon>Eukaryota</taxon>
        <taxon>Metazoa</taxon>
        <taxon>Ecdysozoa</taxon>
        <taxon>Nematoda</taxon>
        <taxon>Chromadorea</taxon>
        <taxon>Rhabditida</taxon>
        <taxon>Rhabditina</taxon>
        <taxon>Rhabditomorpha</taxon>
        <taxon>Rhabditoidea</taxon>
        <taxon>Rhabditidae</taxon>
        <taxon>Mesorhabditinae</taxon>
        <taxon>Mesorhabditis</taxon>
    </lineage>
</organism>
<comment type="caution">
    <text evidence="4">The sequence shown here is derived from an EMBL/GenBank/DDBJ whole genome shotgun (WGS) entry which is preliminary data.</text>
</comment>
<evidence type="ECO:0000313" key="5">
    <source>
        <dbReference type="Proteomes" id="UP001177023"/>
    </source>
</evidence>
<protein>
    <submittedName>
        <fullName evidence="4">Uncharacterized protein</fullName>
    </submittedName>
</protein>
<dbReference type="InterPro" id="IPR047873">
    <property type="entry name" value="Ribosomal_uL16"/>
</dbReference>
<evidence type="ECO:0000313" key="4">
    <source>
        <dbReference type="EMBL" id="CAJ0582645.1"/>
    </source>
</evidence>
<dbReference type="SUPFAM" id="SSF54686">
    <property type="entry name" value="Ribosomal protein L16p/L10e"/>
    <property type="match status" value="1"/>
</dbReference>
<keyword evidence="3" id="KW-0687">Ribonucleoprotein</keyword>
<evidence type="ECO:0000256" key="1">
    <source>
        <dbReference type="ARBA" id="ARBA00008931"/>
    </source>
</evidence>
<comment type="similarity">
    <text evidence="1">Belongs to the universal ribosomal protein uL16 family.</text>
</comment>
<name>A0AA36DAE5_9BILA</name>
<dbReference type="EMBL" id="CATQJA010002664">
    <property type="protein sequence ID" value="CAJ0582645.1"/>
    <property type="molecule type" value="Genomic_DNA"/>
</dbReference>
<sequence length="97" mass="10996">MEPKIRIFDLGKKRANVDEFPACVHMISNERAHLSSEALEAARICANKYMVKNCGKDGCHAASTPSTSYASTKCFRVPELIGFKRECVERTESRRDW</sequence>
<dbReference type="GO" id="GO:0003735">
    <property type="term" value="F:structural constituent of ribosome"/>
    <property type="evidence" value="ECO:0007669"/>
    <property type="project" value="InterPro"/>
</dbReference>
<keyword evidence="5" id="KW-1185">Reference proteome</keyword>
<dbReference type="Gene3D" id="3.90.1170.10">
    <property type="entry name" value="Ribosomal protein L10e/L16"/>
    <property type="match status" value="1"/>
</dbReference>
<reference evidence="4" key="1">
    <citation type="submission" date="2023-06" db="EMBL/GenBank/DDBJ databases">
        <authorList>
            <person name="Delattre M."/>
        </authorList>
    </citation>
    <scope>NUCLEOTIDE SEQUENCE</scope>
    <source>
        <strain evidence="4">AF72</strain>
    </source>
</reference>
<dbReference type="Pfam" id="PF00252">
    <property type="entry name" value="Ribosomal_L16"/>
    <property type="match status" value="1"/>
</dbReference>
<dbReference type="GO" id="GO:0006412">
    <property type="term" value="P:translation"/>
    <property type="evidence" value="ECO:0007669"/>
    <property type="project" value="InterPro"/>
</dbReference>